<organism evidence="2 3">
    <name type="scientific">Streptomyces levis</name>
    <dbReference type="NCBI Taxonomy" id="285566"/>
    <lineage>
        <taxon>Bacteria</taxon>
        <taxon>Bacillati</taxon>
        <taxon>Actinomycetota</taxon>
        <taxon>Actinomycetes</taxon>
        <taxon>Kitasatosporales</taxon>
        <taxon>Streptomycetaceae</taxon>
        <taxon>Streptomyces</taxon>
    </lineage>
</organism>
<name>A0ABP6B3F9_9ACTN</name>
<proteinExistence type="predicted"/>
<sequence>MYGGARRRSKAAECVSADPGGFTYPGDSLGVKPVRSRVGRVNSRLRVDGSGSPGRDSKGDAAHVF</sequence>
<reference evidence="3" key="1">
    <citation type="journal article" date="2019" name="Int. J. Syst. Evol. Microbiol.">
        <title>The Global Catalogue of Microorganisms (GCM) 10K type strain sequencing project: providing services to taxonomists for standard genome sequencing and annotation.</title>
        <authorList>
            <consortium name="The Broad Institute Genomics Platform"/>
            <consortium name="The Broad Institute Genome Sequencing Center for Infectious Disease"/>
            <person name="Wu L."/>
            <person name="Ma J."/>
        </authorList>
    </citation>
    <scope>NUCLEOTIDE SEQUENCE [LARGE SCALE GENOMIC DNA]</scope>
    <source>
        <strain evidence="3">JCM 6924</strain>
    </source>
</reference>
<evidence type="ECO:0000313" key="3">
    <source>
        <dbReference type="Proteomes" id="UP001501095"/>
    </source>
</evidence>
<accession>A0ABP6B3F9</accession>
<evidence type="ECO:0000256" key="1">
    <source>
        <dbReference type="SAM" id="MobiDB-lite"/>
    </source>
</evidence>
<evidence type="ECO:0000313" key="2">
    <source>
        <dbReference type="EMBL" id="GAA2535551.1"/>
    </source>
</evidence>
<dbReference type="EMBL" id="BAAATM010000012">
    <property type="protein sequence ID" value="GAA2535551.1"/>
    <property type="molecule type" value="Genomic_DNA"/>
</dbReference>
<protein>
    <submittedName>
        <fullName evidence="2">Uncharacterized protein</fullName>
    </submittedName>
</protein>
<feature type="region of interest" description="Disordered" evidence="1">
    <location>
        <begin position="40"/>
        <end position="65"/>
    </location>
</feature>
<gene>
    <name evidence="2" type="ORF">GCM10010423_35310</name>
</gene>
<keyword evidence="3" id="KW-1185">Reference proteome</keyword>
<comment type="caution">
    <text evidence="2">The sequence shown here is derived from an EMBL/GenBank/DDBJ whole genome shotgun (WGS) entry which is preliminary data.</text>
</comment>
<feature type="compositionally biased region" description="Basic and acidic residues" evidence="1">
    <location>
        <begin position="55"/>
        <end position="65"/>
    </location>
</feature>
<dbReference type="Proteomes" id="UP001501095">
    <property type="component" value="Unassembled WGS sequence"/>
</dbReference>